<dbReference type="SMART" id="SM00332">
    <property type="entry name" value="PP2Cc"/>
    <property type="match status" value="1"/>
</dbReference>
<dbReference type="InterPro" id="IPR036457">
    <property type="entry name" value="PPM-type-like_dom_sf"/>
</dbReference>
<evidence type="ECO:0000313" key="3">
    <source>
        <dbReference type="EMBL" id="BBO35404.1"/>
    </source>
</evidence>
<sequence length="417" mass="44293">MRRASNQDSMAVALAGDDRDWRSRGHLFVVADGMGAHAAGELASQIATDSIPHAYQKRPDLPPCESIVAAVHDANSRINAKGSNSVDFHGMGTTCSCLLLLPDGAMAAHVGDSRVYRLRGHAFEQLTFDHSLVWEMAALGHANEEDVPAYVRKNVITRSLGPHPTVKVDLEGPLPLRAGDRFLLCSDGLTGPLSPQLVGMVLASLPPEDAAQTLVDLANLLGGPDNITVIIAEVADPATLGQKKDGNSWADSVTPLANGPSKRDWGFIVALAALLIPGIIMLINGAMTPALVSGGMAVATLLAWIAPRMKGENPCRGVSGHFGKAPYRSYAVAPSPQSIEMLSDVVRQLEDLEAQRSWPFEWKEVHADRVAAHKAIASGDYTAAVVAYSSAVRRLMQAVRSHRPEPPSDSGINLNAG</sequence>
<dbReference type="InterPro" id="IPR015655">
    <property type="entry name" value="PP2C"/>
</dbReference>
<organism evidence="3 4">
    <name type="scientific">Lacipirellula parvula</name>
    <dbReference type="NCBI Taxonomy" id="2650471"/>
    <lineage>
        <taxon>Bacteria</taxon>
        <taxon>Pseudomonadati</taxon>
        <taxon>Planctomycetota</taxon>
        <taxon>Planctomycetia</taxon>
        <taxon>Pirellulales</taxon>
        <taxon>Lacipirellulaceae</taxon>
        <taxon>Lacipirellula</taxon>
    </lineage>
</organism>
<dbReference type="InterPro" id="IPR001932">
    <property type="entry name" value="PPM-type_phosphatase-like_dom"/>
</dbReference>
<dbReference type="SMART" id="SM00331">
    <property type="entry name" value="PP2C_SIG"/>
    <property type="match status" value="1"/>
</dbReference>
<dbReference type="PROSITE" id="PS51746">
    <property type="entry name" value="PPM_2"/>
    <property type="match status" value="1"/>
</dbReference>
<dbReference type="SUPFAM" id="SSF81606">
    <property type="entry name" value="PP2C-like"/>
    <property type="match status" value="1"/>
</dbReference>
<keyword evidence="1" id="KW-1133">Transmembrane helix</keyword>
<evidence type="ECO:0000256" key="1">
    <source>
        <dbReference type="SAM" id="Phobius"/>
    </source>
</evidence>
<keyword evidence="1" id="KW-0472">Membrane</keyword>
<keyword evidence="4" id="KW-1185">Reference proteome</keyword>
<keyword evidence="1" id="KW-0812">Transmembrane</keyword>
<dbReference type="GO" id="GO:0004722">
    <property type="term" value="F:protein serine/threonine phosphatase activity"/>
    <property type="evidence" value="ECO:0007669"/>
    <property type="project" value="InterPro"/>
</dbReference>
<feature type="transmembrane region" description="Helical" evidence="1">
    <location>
        <begin position="265"/>
        <end position="283"/>
    </location>
</feature>
<dbReference type="PANTHER" id="PTHR47992">
    <property type="entry name" value="PROTEIN PHOSPHATASE"/>
    <property type="match status" value="1"/>
</dbReference>
<gene>
    <name evidence="3" type="ORF">PLANPX_5016</name>
</gene>
<dbReference type="AlphaFoldDB" id="A0A5K7XEU7"/>
<dbReference type="Pfam" id="PF13672">
    <property type="entry name" value="PP2C_2"/>
    <property type="match status" value="1"/>
</dbReference>
<reference evidence="4" key="1">
    <citation type="submission" date="2019-10" db="EMBL/GenBank/DDBJ databases">
        <title>Lacipirellula parvula gen. nov., sp. nov., representing a lineage of planctomycetes widespread in freshwater anoxic habitats, and description of the family Lacipirellulaceae.</title>
        <authorList>
            <person name="Dedysh S.N."/>
            <person name="Kulichevskaya I.S."/>
            <person name="Beletsky A.V."/>
            <person name="Rakitin A.L."/>
            <person name="Mardanov A.V."/>
            <person name="Ivanova A.A."/>
            <person name="Saltykova V.X."/>
            <person name="Rijpstra W.I.C."/>
            <person name="Sinninghe Damste J.S."/>
            <person name="Ravin N.V."/>
        </authorList>
    </citation>
    <scope>NUCLEOTIDE SEQUENCE [LARGE SCALE GENOMIC DNA]</scope>
    <source>
        <strain evidence="4">PX69</strain>
    </source>
</reference>
<feature type="transmembrane region" description="Helical" evidence="1">
    <location>
        <begin position="289"/>
        <end position="306"/>
    </location>
</feature>
<feature type="domain" description="PPM-type phosphatase" evidence="2">
    <location>
        <begin position="1"/>
        <end position="234"/>
    </location>
</feature>
<dbReference type="Proteomes" id="UP000326837">
    <property type="component" value="Chromosome"/>
</dbReference>
<dbReference type="EMBL" id="AP021861">
    <property type="protein sequence ID" value="BBO35404.1"/>
    <property type="molecule type" value="Genomic_DNA"/>
</dbReference>
<accession>A0A5K7XEU7</accession>
<dbReference type="CDD" id="cd00143">
    <property type="entry name" value="PP2Cc"/>
    <property type="match status" value="1"/>
</dbReference>
<name>A0A5K7XEU7_9BACT</name>
<dbReference type="KEGG" id="lpav:PLANPX_5016"/>
<proteinExistence type="predicted"/>
<protein>
    <submittedName>
        <fullName evidence="3">Protein serine/threonine phosphatase PrpC</fullName>
    </submittedName>
</protein>
<evidence type="ECO:0000259" key="2">
    <source>
        <dbReference type="PROSITE" id="PS51746"/>
    </source>
</evidence>
<dbReference type="Gene3D" id="3.60.40.10">
    <property type="entry name" value="PPM-type phosphatase domain"/>
    <property type="match status" value="1"/>
</dbReference>
<evidence type="ECO:0000313" key="4">
    <source>
        <dbReference type="Proteomes" id="UP000326837"/>
    </source>
</evidence>